<dbReference type="Gene3D" id="3.30.70.1050">
    <property type="entry name" value="Trigger factor ribosome-binding domain"/>
    <property type="match status" value="1"/>
</dbReference>
<dbReference type="GO" id="GO:0043022">
    <property type="term" value="F:ribosome binding"/>
    <property type="evidence" value="ECO:0007669"/>
    <property type="project" value="TreeGrafter"/>
</dbReference>
<dbReference type="AlphaFoldDB" id="A0A1F6EJG8"/>
<dbReference type="InterPro" id="IPR008880">
    <property type="entry name" value="Trigger_fac_C"/>
</dbReference>
<dbReference type="Gene3D" id="1.10.3120.10">
    <property type="entry name" value="Trigger factor, C-terminal domain"/>
    <property type="match status" value="1"/>
</dbReference>
<sequence>MAHSLANVKVSRDDSAWEIEVRGEIPAEILQRYREESLKEIQKDVKLDGFRPGKAPIERIIEVYGEAAVMKQAVEHAIQHELPELLASEKALIIESPRVSIEPPEKDKPVSFTARAALAPKVELSDYKSIAATQNAKKEEVSVSDEEHGQAMTHLRRERARIDKIETGTEPQKAAEEARAMKEEELPVLDDAFVRSLGMESAEKFSETVRANIKTEKEMQAREKRRASMLEQMVSSSKISYPKALLEYELDDMESRLKHDIERSGMTWEGYLKEAKKTPQEIRESWKDAADKRAKVRLILAEIARKENIEPEEKRLEEELERAKKQIPNADQAALRAHIAHALRNDATLEFLEKQN</sequence>
<comment type="subcellular location">
    <subcellularLocation>
        <location evidence="2">Cytoplasm</location>
    </subcellularLocation>
</comment>
<dbReference type="SUPFAM" id="SSF102735">
    <property type="entry name" value="Trigger factor ribosome-binding domain"/>
    <property type="match status" value="1"/>
</dbReference>
<comment type="caution">
    <text evidence="13">The sequence shown here is derived from an EMBL/GenBank/DDBJ whole genome shotgun (WGS) entry which is preliminary data.</text>
</comment>
<evidence type="ECO:0000256" key="2">
    <source>
        <dbReference type="ARBA" id="ARBA00004496"/>
    </source>
</evidence>
<keyword evidence="8" id="KW-0413">Isomerase</keyword>
<evidence type="ECO:0000256" key="3">
    <source>
        <dbReference type="ARBA" id="ARBA00005464"/>
    </source>
</evidence>
<dbReference type="InterPro" id="IPR037041">
    <property type="entry name" value="Trigger_fac_C_sf"/>
</dbReference>
<proteinExistence type="inferred from homology"/>
<dbReference type="GO" id="GO:0003755">
    <property type="term" value="F:peptidyl-prolyl cis-trans isomerase activity"/>
    <property type="evidence" value="ECO:0007669"/>
    <property type="project" value="UniProtKB-KW"/>
</dbReference>
<feature type="coiled-coil region" evidence="10">
    <location>
        <begin position="306"/>
        <end position="333"/>
    </location>
</feature>
<dbReference type="GO" id="GO:0005737">
    <property type="term" value="C:cytoplasm"/>
    <property type="evidence" value="ECO:0007669"/>
    <property type="project" value="UniProtKB-SubCell"/>
</dbReference>
<name>A0A1F6EJG8_9BACT</name>
<dbReference type="EMBL" id="MFMA01000034">
    <property type="protein sequence ID" value="OGG73801.1"/>
    <property type="molecule type" value="Genomic_DNA"/>
</dbReference>
<dbReference type="EC" id="5.2.1.8" evidence="4"/>
<organism evidence="13 14">
    <name type="scientific">Candidatus Kaiserbacteria bacterium RIFCSPLOWO2_01_FULL_54_20</name>
    <dbReference type="NCBI Taxonomy" id="1798513"/>
    <lineage>
        <taxon>Bacteria</taxon>
        <taxon>Candidatus Kaiseribacteriota</taxon>
    </lineage>
</organism>
<feature type="domain" description="Trigger factor C-terminal" evidence="12">
    <location>
        <begin position="203"/>
        <end position="332"/>
    </location>
</feature>
<feature type="domain" description="Trigger factor ribosome-binding bacterial" evidence="11">
    <location>
        <begin position="8"/>
        <end position="150"/>
    </location>
</feature>
<protein>
    <recommendedName>
        <fullName evidence="5">Trigger factor</fullName>
        <ecNumber evidence="4">5.2.1.8</ecNumber>
    </recommendedName>
    <alternativeName>
        <fullName evidence="9">PPIase</fullName>
    </alternativeName>
</protein>
<dbReference type="Pfam" id="PF05698">
    <property type="entry name" value="Trigger_C"/>
    <property type="match status" value="1"/>
</dbReference>
<evidence type="ECO:0000313" key="13">
    <source>
        <dbReference type="EMBL" id="OGG73801.1"/>
    </source>
</evidence>
<keyword evidence="7" id="KW-0143">Chaperone</keyword>
<evidence type="ECO:0000259" key="11">
    <source>
        <dbReference type="Pfam" id="PF05697"/>
    </source>
</evidence>
<dbReference type="GO" id="GO:0044183">
    <property type="term" value="F:protein folding chaperone"/>
    <property type="evidence" value="ECO:0007669"/>
    <property type="project" value="TreeGrafter"/>
</dbReference>
<comment type="similarity">
    <text evidence="3">Belongs to the FKBP-type PPIase family. Tig subfamily.</text>
</comment>
<dbReference type="GO" id="GO:0015031">
    <property type="term" value="P:protein transport"/>
    <property type="evidence" value="ECO:0007669"/>
    <property type="project" value="InterPro"/>
</dbReference>
<dbReference type="PANTHER" id="PTHR30560">
    <property type="entry name" value="TRIGGER FACTOR CHAPERONE AND PEPTIDYL-PROLYL CIS/TRANS ISOMERASE"/>
    <property type="match status" value="1"/>
</dbReference>
<reference evidence="13 14" key="1">
    <citation type="journal article" date="2016" name="Nat. Commun.">
        <title>Thousands of microbial genomes shed light on interconnected biogeochemical processes in an aquifer system.</title>
        <authorList>
            <person name="Anantharaman K."/>
            <person name="Brown C.T."/>
            <person name="Hug L.A."/>
            <person name="Sharon I."/>
            <person name="Castelle C.J."/>
            <person name="Probst A.J."/>
            <person name="Thomas B.C."/>
            <person name="Singh A."/>
            <person name="Wilkins M.J."/>
            <person name="Karaoz U."/>
            <person name="Brodie E.L."/>
            <person name="Williams K.H."/>
            <person name="Hubbard S.S."/>
            <person name="Banfield J.F."/>
        </authorList>
    </citation>
    <scope>NUCLEOTIDE SEQUENCE [LARGE SCALE GENOMIC DNA]</scope>
</reference>
<dbReference type="STRING" id="1798513.A3A40_00765"/>
<dbReference type="GO" id="GO:0043335">
    <property type="term" value="P:protein unfolding"/>
    <property type="evidence" value="ECO:0007669"/>
    <property type="project" value="TreeGrafter"/>
</dbReference>
<evidence type="ECO:0000256" key="9">
    <source>
        <dbReference type="ARBA" id="ARBA00029986"/>
    </source>
</evidence>
<dbReference type="InterPro" id="IPR008881">
    <property type="entry name" value="Trigger_fac_ribosome-bd_bac"/>
</dbReference>
<evidence type="ECO:0000256" key="4">
    <source>
        <dbReference type="ARBA" id="ARBA00013194"/>
    </source>
</evidence>
<evidence type="ECO:0000256" key="5">
    <source>
        <dbReference type="ARBA" id="ARBA00016902"/>
    </source>
</evidence>
<keyword evidence="6" id="KW-0697">Rotamase</keyword>
<evidence type="ECO:0000256" key="8">
    <source>
        <dbReference type="ARBA" id="ARBA00023235"/>
    </source>
</evidence>
<dbReference type="GO" id="GO:0051083">
    <property type="term" value="P:'de novo' cotranslational protein folding"/>
    <property type="evidence" value="ECO:0007669"/>
    <property type="project" value="TreeGrafter"/>
</dbReference>
<evidence type="ECO:0000256" key="10">
    <source>
        <dbReference type="SAM" id="Coils"/>
    </source>
</evidence>
<dbReference type="InterPro" id="IPR005215">
    <property type="entry name" value="Trig_fac"/>
</dbReference>
<evidence type="ECO:0000256" key="6">
    <source>
        <dbReference type="ARBA" id="ARBA00023110"/>
    </source>
</evidence>
<dbReference type="PANTHER" id="PTHR30560:SF3">
    <property type="entry name" value="TRIGGER FACTOR-LIKE PROTEIN TIG, CHLOROPLASTIC"/>
    <property type="match status" value="1"/>
</dbReference>
<dbReference type="Proteomes" id="UP000178427">
    <property type="component" value="Unassembled WGS sequence"/>
</dbReference>
<dbReference type="InterPro" id="IPR027304">
    <property type="entry name" value="Trigger_fact/SurA_dom_sf"/>
</dbReference>
<gene>
    <name evidence="13" type="ORF">A3A40_00765</name>
</gene>
<dbReference type="SUPFAM" id="SSF109998">
    <property type="entry name" value="Triger factor/SurA peptide-binding domain-like"/>
    <property type="match status" value="1"/>
</dbReference>
<evidence type="ECO:0000259" key="12">
    <source>
        <dbReference type="Pfam" id="PF05698"/>
    </source>
</evidence>
<keyword evidence="10" id="KW-0175">Coiled coil</keyword>
<comment type="catalytic activity">
    <reaction evidence="1">
        <text>[protein]-peptidylproline (omega=180) = [protein]-peptidylproline (omega=0)</text>
        <dbReference type="Rhea" id="RHEA:16237"/>
        <dbReference type="Rhea" id="RHEA-COMP:10747"/>
        <dbReference type="Rhea" id="RHEA-COMP:10748"/>
        <dbReference type="ChEBI" id="CHEBI:83833"/>
        <dbReference type="ChEBI" id="CHEBI:83834"/>
        <dbReference type="EC" id="5.2.1.8"/>
    </reaction>
</comment>
<dbReference type="InterPro" id="IPR036611">
    <property type="entry name" value="Trigger_fac_ribosome-bd_sf"/>
</dbReference>
<evidence type="ECO:0000256" key="7">
    <source>
        <dbReference type="ARBA" id="ARBA00023186"/>
    </source>
</evidence>
<evidence type="ECO:0000256" key="1">
    <source>
        <dbReference type="ARBA" id="ARBA00000971"/>
    </source>
</evidence>
<accession>A0A1F6EJG8</accession>
<dbReference type="Pfam" id="PF05697">
    <property type="entry name" value="Trigger_N"/>
    <property type="match status" value="1"/>
</dbReference>
<evidence type="ECO:0000313" key="14">
    <source>
        <dbReference type="Proteomes" id="UP000178427"/>
    </source>
</evidence>